<organism evidence="2 3">
    <name type="scientific">Anoxybacillus flavithermus (strain DSM 21510 / WK1)</name>
    <dbReference type="NCBI Taxonomy" id="491915"/>
    <lineage>
        <taxon>Bacteria</taxon>
        <taxon>Bacillati</taxon>
        <taxon>Bacillota</taxon>
        <taxon>Bacilli</taxon>
        <taxon>Bacillales</taxon>
        <taxon>Anoxybacillaceae</taxon>
        <taxon>Anoxybacillus</taxon>
    </lineage>
</organism>
<name>B7GF71_ANOFW</name>
<dbReference type="RefSeq" id="WP_012575896.1">
    <property type="nucleotide sequence ID" value="NC_011567.1"/>
</dbReference>
<dbReference type="KEGG" id="afl:Aflv_2371"/>
<dbReference type="HOGENOM" id="CLU_100489_0_0_9"/>
<feature type="transmembrane region" description="Helical" evidence="1">
    <location>
        <begin position="158"/>
        <end position="180"/>
    </location>
</feature>
<dbReference type="eggNOG" id="ENOG50337MV">
    <property type="taxonomic scope" value="Bacteria"/>
</dbReference>
<dbReference type="PATRIC" id="fig|491915.6.peg.2442"/>
<sequence length="238" mass="27701">MITSKLVWFDIKKLHVSWFTYLSLLLSVVPAYGIAYAIKNLNGPFNIYHITSFYALLGSILCVILSMRLFTDDIHNEILTLLFNKKENRKKYLFAKFIGAIYVGFLFGITCTLVIISSEQYLKINADNLYLKSIINYILFTSFYVLLFFYFSTFYRKVTVLFVIAVLSISFLPNLIMTAIDSKMFPDIVVNIIEYTPLYFLPIKIGSHNFSSMEYIITLLSIVFLFFISTYSILRQDY</sequence>
<dbReference type="GeneID" id="7038643"/>
<feature type="transmembrane region" description="Helical" evidence="1">
    <location>
        <begin position="50"/>
        <end position="71"/>
    </location>
</feature>
<gene>
    <name evidence="2" type="ordered locus">Aflv_2371</name>
</gene>
<keyword evidence="1" id="KW-0472">Membrane</keyword>
<dbReference type="AlphaFoldDB" id="B7GF71"/>
<dbReference type="Proteomes" id="UP000000742">
    <property type="component" value="Chromosome"/>
</dbReference>
<dbReference type="EMBL" id="CP000922">
    <property type="protein sequence ID" value="ACJ34728.1"/>
    <property type="molecule type" value="Genomic_DNA"/>
</dbReference>
<evidence type="ECO:0000256" key="1">
    <source>
        <dbReference type="SAM" id="Phobius"/>
    </source>
</evidence>
<protein>
    <submittedName>
        <fullName evidence="2">Uncharacterized membrane protein</fullName>
    </submittedName>
</protein>
<feature type="transmembrane region" description="Helical" evidence="1">
    <location>
        <begin position="18"/>
        <end position="38"/>
    </location>
</feature>
<dbReference type="STRING" id="491915.Aflv_2371"/>
<evidence type="ECO:0000313" key="3">
    <source>
        <dbReference type="Proteomes" id="UP000000742"/>
    </source>
</evidence>
<keyword evidence="1" id="KW-1133">Transmembrane helix</keyword>
<feature type="transmembrane region" description="Helical" evidence="1">
    <location>
        <begin position="92"/>
        <end position="117"/>
    </location>
</feature>
<feature type="transmembrane region" description="Helical" evidence="1">
    <location>
        <begin position="215"/>
        <end position="234"/>
    </location>
</feature>
<proteinExistence type="predicted"/>
<accession>B7GF71</accession>
<keyword evidence="1" id="KW-0812">Transmembrane</keyword>
<reference evidence="2 3" key="1">
    <citation type="journal article" date="2008" name="Genome Biol.">
        <title>Encapsulated in silica: genome, proteome and physiology of the thermophilic bacterium Anoxybacillus flavithermus WK1.</title>
        <authorList>
            <person name="Saw J.H."/>
            <person name="Mountain B.W."/>
            <person name="Feng L."/>
            <person name="Omelchenko M.V."/>
            <person name="Hou S."/>
            <person name="Saito J.A."/>
            <person name="Stott M.B."/>
            <person name="Li D."/>
            <person name="Zhao G."/>
            <person name="Wu J."/>
            <person name="Galperin M.Y."/>
            <person name="Koonin E.V."/>
            <person name="Makarova K.S."/>
            <person name="Wolf Y.I."/>
            <person name="Rigden D.J."/>
            <person name="Dunfield P.F."/>
            <person name="Wang L."/>
            <person name="Alam M."/>
        </authorList>
    </citation>
    <scope>NUCLEOTIDE SEQUENCE [LARGE SCALE GENOMIC DNA]</scope>
    <source>
        <strain evidence="3">DSM 21510 / WK1</strain>
    </source>
</reference>
<evidence type="ECO:0000313" key="2">
    <source>
        <dbReference type="EMBL" id="ACJ34728.1"/>
    </source>
</evidence>
<feature type="transmembrane region" description="Helical" evidence="1">
    <location>
        <begin position="129"/>
        <end position="151"/>
    </location>
</feature>